<dbReference type="AlphaFoldDB" id="A0A803P4F4"/>
<feature type="region of interest" description="Disordered" evidence="1">
    <location>
        <begin position="97"/>
        <end position="116"/>
    </location>
</feature>
<dbReference type="EMBL" id="UZAU01000289">
    <property type="status" value="NOT_ANNOTATED_CDS"/>
    <property type="molecule type" value="Genomic_DNA"/>
</dbReference>
<sequence>MSIKFATVAGIDNPLGDQRVASECCNTLLTFAKKTSPIVKIVKEMKKTSSVVLATGGIRKTSSIVKTYEETKKASSTVNIVEGTMKTSMAMTNEEMETTPMITSRSTQDGNTSPSS</sequence>
<dbReference type="EnsemblPlants" id="evm.model.03.1216">
    <property type="protein sequence ID" value="cds.evm.model.03.1216"/>
    <property type="gene ID" value="evm.TU.03.1216"/>
</dbReference>
<evidence type="ECO:0000313" key="3">
    <source>
        <dbReference type="Proteomes" id="UP000596661"/>
    </source>
</evidence>
<dbReference type="Gramene" id="evm.model.03.1216">
    <property type="protein sequence ID" value="cds.evm.model.03.1216"/>
    <property type="gene ID" value="evm.TU.03.1216"/>
</dbReference>
<organism evidence="2 3">
    <name type="scientific">Cannabis sativa</name>
    <name type="common">Hemp</name>
    <name type="synonym">Marijuana</name>
    <dbReference type="NCBI Taxonomy" id="3483"/>
    <lineage>
        <taxon>Eukaryota</taxon>
        <taxon>Viridiplantae</taxon>
        <taxon>Streptophyta</taxon>
        <taxon>Embryophyta</taxon>
        <taxon>Tracheophyta</taxon>
        <taxon>Spermatophyta</taxon>
        <taxon>Magnoliopsida</taxon>
        <taxon>eudicotyledons</taxon>
        <taxon>Gunneridae</taxon>
        <taxon>Pentapetalae</taxon>
        <taxon>rosids</taxon>
        <taxon>fabids</taxon>
        <taxon>Rosales</taxon>
        <taxon>Cannabaceae</taxon>
        <taxon>Cannabis</taxon>
    </lineage>
</organism>
<feature type="compositionally biased region" description="Polar residues" evidence="1">
    <location>
        <begin position="100"/>
        <end position="116"/>
    </location>
</feature>
<proteinExistence type="predicted"/>
<reference evidence="2" key="2">
    <citation type="submission" date="2021-03" db="UniProtKB">
        <authorList>
            <consortium name="EnsemblPlants"/>
        </authorList>
    </citation>
    <scope>IDENTIFICATION</scope>
</reference>
<protein>
    <submittedName>
        <fullName evidence="2">Uncharacterized protein</fullName>
    </submittedName>
</protein>
<name>A0A803P4F4_CANSA</name>
<dbReference type="Proteomes" id="UP000596661">
    <property type="component" value="Chromosome 3"/>
</dbReference>
<accession>A0A803P4F4</accession>
<evidence type="ECO:0000256" key="1">
    <source>
        <dbReference type="SAM" id="MobiDB-lite"/>
    </source>
</evidence>
<keyword evidence="3" id="KW-1185">Reference proteome</keyword>
<evidence type="ECO:0000313" key="2">
    <source>
        <dbReference type="EnsemblPlants" id="cds.evm.model.03.1216"/>
    </source>
</evidence>
<reference evidence="2" key="1">
    <citation type="submission" date="2018-11" db="EMBL/GenBank/DDBJ databases">
        <authorList>
            <person name="Grassa J C."/>
        </authorList>
    </citation>
    <scope>NUCLEOTIDE SEQUENCE [LARGE SCALE GENOMIC DNA]</scope>
</reference>